<dbReference type="AlphaFoldDB" id="A0A380MWR1"/>
<evidence type="ECO:0000313" key="1">
    <source>
        <dbReference type="EMBL" id="SUO96718.1"/>
    </source>
</evidence>
<proteinExistence type="predicted"/>
<dbReference type="Proteomes" id="UP000254601">
    <property type="component" value="Unassembled WGS sequence"/>
</dbReference>
<reference evidence="1 2" key="1">
    <citation type="submission" date="2018-06" db="EMBL/GenBank/DDBJ databases">
        <authorList>
            <consortium name="Pathogen Informatics"/>
            <person name="Doyle S."/>
        </authorList>
    </citation>
    <scope>NUCLEOTIDE SEQUENCE [LARGE SCALE GENOMIC DNA]</scope>
    <source>
        <strain evidence="1 2">NCTC13337</strain>
    </source>
</reference>
<dbReference type="EMBL" id="UHIC01000001">
    <property type="protein sequence ID" value="SUO96718.1"/>
    <property type="molecule type" value="Genomic_DNA"/>
</dbReference>
<sequence>MVTELFRRLAKFVESNLIIERTQVGLQVAQARGKNVGCPKRLNPQHIKEIKILMYSLGISTADISKHYGVSRDTFTNFRNDKLI</sequence>
<accession>A0A380MWR1</accession>
<protein>
    <submittedName>
        <fullName evidence="1">Uncharacterized protein</fullName>
    </submittedName>
</protein>
<name>A0A380MWR1_9GAMM</name>
<gene>
    <name evidence="1" type="ORF">NCTC13337_01986</name>
</gene>
<keyword evidence="2" id="KW-1185">Reference proteome</keyword>
<organism evidence="1 2">
    <name type="scientific">Suttonella ornithocola</name>
    <dbReference type="NCBI Taxonomy" id="279832"/>
    <lineage>
        <taxon>Bacteria</taxon>
        <taxon>Pseudomonadati</taxon>
        <taxon>Pseudomonadota</taxon>
        <taxon>Gammaproteobacteria</taxon>
        <taxon>Cardiobacteriales</taxon>
        <taxon>Cardiobacteriaceae</taxon>
        <taxon>Suttonella</taxon>
    </lineage>
</organism>
<evidence type="ECO:0000313" key="2">
    <source>
        <dbReference type="Proteomes" id="UP000254601"/>
    </source>
</evidence>